<accession>A0A844XWK2</accession>
<comment type="caution">
    <text evidence="1">The sequence shown here is derived from an EMBL/GenBank/DDBJ whole genome shotgun (WGS) entry which is preliminary data.</text>
</comment>
<dbReference type="Proteomes" id="UP000444185">
    <property type="component" value="Unassembled WGS sequence"/>
</dbReference>
<dbReference type="AlphaFoldDB" id="A0A844XWK2"/>
<protein>
    <recommendedName>
        <fullName evidence="3">Tetratricopeptide repeat protein</fullName>
    </recommendedName>
</protein>
<dbReference type="OrthoDB" id="7502877at2"/>
<reference evidence="1 2" key="1">
    <citation type="submission" date="2019-12" db="EMBL/GenBank/DDBJ databases">
        <title>Genomic-based taxomic classification of the family Erythrobacteraceae.</title>
        <authorList>
            <person name="Xu L."/>
        </authorList>
    </citation>
    <scope>NUCLEOTIDE SEQUENCE [LARGE SCALE GENOMIC DNA]</scope>
    <source>
        <strain evidence="1 2">DSM 16225</strain>
    </source>
</reference>
<dbReference type="SUPFAM" id="SSF48452">
    <property type="entry name" value="TPR-like"/>
    <property type="match status" value="1"/>
</dbReference>
<dbReference type="RefSeq" id="WP_160606281.1">
    <property type="nucleotide sequence ID" value="NZ_WTYF01000003.1"/>
</dbReference>
<gene>
    <name evidence="1" type="ORF">GRI42_01395</name>
</gene>
<name>A0A844XWK2_9SPHN</name>
<evidence type="ECO:0000313" key="1">
    <source>
        <dbReference type="EMBL" id="MXO49954.1"/>
    </source>
</evidence>
<proteinExistence type="predicted"/>
<dbReference type="EMBL" id="WTYF01000003">
    <property type="protein sequence ID" value="MXO49954.1"/>
    <property type="molecule type" value="Genomic_DNA"/>
</dbReference>
<sequence>MTMLRGRWPATLGIALFAALALFSGFDRLSSHQPGDERLVPAPFRADAARVTAARHLVAGELDLAAASAREAILADPADARGPAFLGAAAYASGDEALGGEAMKVAAAISAREPLAQGAFTAIAMDEGRVADAARHFDILLRVHPETRVLDGLFAIMESREEGRAELARRLGTQSLWTDAYLRAEGQDAAVLRERAAFLTRNAGAIPLGCARIDPLVRELARRNYRADAQALQRAQCSGASNGQLLADPAFDKLGEDALFGWRRHGSGGVRIAAVGGAVELTNRTSVTRLVLSQPVALEAGEYRAFASVAGSQSDTLLASLDCGQPERPSQAGGALARGQLLRAKGCEDEVFSIWLRPGSGTVTLDNVRLQRVGQGD</sequence>
<organism evidence="1 2">
    <name type="scientific">Qipengyuania gaetbuli</name>
    <dbReference type="NCBI Taxonomy" id="266952"/>
    <lineage>
        <taxon>Bacteria</taxon>
        <taxon>Pseudomonadati</taxon>
        <taxon>Pseudomonadota</taxon>
        <taxon>Alphaproteobacteria</taxon>
        <taxon>Sphingomonadales</taxon>
        <taxon>Erythrobacteraceae</taxon>
        <taxon>Qipengyuania</taxon>
    </lineage>
</organism>
<evidence type="ECO:0000313" key="2">
    <source>
        <dbReference type="Proteomes" id="UP000444185"/>
    </source>
</evidence>
<evidence type="ECO:0008006" key="3">
    <source>
        <dbReference type="Google" id="ProtNLM"/>
    </source>
</evidence>
<dbReference type="InterPro" id="IPR011990">
    <property type="entry name" value="TPR-like_helical_dom_sf"/>
</dbReference>
<keyword evidence="2" id="KW-1185">Reference proteome</keyword>